<evidence type="ECO:0000256" key="5">
    <source>
        <dbReference type="ARBA" id="ARBA00022777"/>
    </source>
</evidence>
<evidence type="ECO:0000256" key="8">
    <source>
        <dbReference type="ARBA" id="ARBA00048679"/>
    </source>
</evidence>
<evidence type="ECO:0000256" key="4">
    <source>
        <dbReference type="ARBA" id="ARBA00022741"/>
    </source>
</evidence>
<evidence type="ECO:0000256" key="7">
    <source>
        <dbReference type="ARBA" id="ARBA00047899"/>
    </source>
</evidence>
<name>A0A6C0E593_9ZZZZ</name>
<comment type="catalytic activity">
    <reaction evidence="7">
        <text>L-threonyl-[protein] + ATP = O-phospho-L-threonyl-[protein] + ADP + H(+)</text>
        <dbReference type="Rhea" id="RHEA:46608"/>
        <dbReference type="Rhea" id="RHEA-COMP:11060"/>
        <dbReference type="Rhea" id="RHEA-COMP:11605"/>
        <dbReference type="ChEBI" id="CHEBI:15378"/>
        <dbReference type="ChEBI" id="CHEBI:30013"/>
        <dbReference type="ChEBI" id="CHEBI:30616"/>
        <dbReference type="ChEBI" id="CHEBI:61977"/>
        <dbReference type="ChEBI" id="CHEBI:456216"/>
        <dbReference type="EC" id="2.7.11.1"/>
    </reaction>
</comment>
<dbReference type="InterPro" id="IPR018934">
    <property type="entry name" value="RIO_dom"/>
</dbReference>
<dbReference type="Gene3D" id="1.10.510.10">
    <property type="entry name" value="Transferase(Phosphotransferase) domain 1"/>
    <property type="match status" value="1"/>
</dbReference>
<evidence type="ECO:0000259" key="9">
    <source>
        <dbReference type="Pfam" id="PF01163"/>
    </source>
</evidence>
<dbReference type="InterPro" id="IPR011009">
    <property type="entry name" value="Kinase-like_dom_sf"/>
</dbReference>
<comment type="catalytic activity">
    <reaction evidence="8">
        <text>L-seryl-[protein] + ATP = O-phospho-L-seryl-[protein] + ADP + H(+)</text>
        <dbReference type="Rhea" id="RHEA:17989"/>
        <dbReference type="Rhea" id="RHEA-COMP:9863"/>
        <dbReference type="Rhea" id="RHEA-COMP:11604"/>
        <dbReference type="ChEBI" id="CHEBI:15378"/>
        <dbReference type="ChEBI" id="CHEBI:29999"/>
        <dbReference type="ChEBI" id="CHEBI:30616"/>
        <dbReference type="ChEBI" id="CHEBI:83421"/>
        <dbReference type="ChEBI" id="CHEBI:456216"/>
        <dbReference type="EC" id="2.7.11.1"/>
    </reaction>
</comment>
<dbReference type="EMBL" id="MN739735">
    <property type="protein sequence ID" value="QHT23928.1"/>
    <property type="molecule type" value="Genomic_DNA"/>
</dbReference>
<keyword evidence="5" id="KW-0418">Kinase</keyword>
<evidence type="ECO:0000256" key="1">
    <source>
        <dbReference type="ARBA" id="ARBA00012513"/>
    </source>
</evidence>
<reference evidence="10" key="1">
    <citation type="journal article" date="2020" name="Nature">
        <title>Giant virus diversity and host interactions through global metagenomics.</title>
        <authorList>
            <person name="Schulz F."/>
            <person name="Roux S."/>
            <person name="Paez-Espino D."/>
            <person name="Jungbluth S."/>
            <person name="Walsh D.A."/>
            <person name="Denef V.J."/>
            <person name="McMahon K.D."/>
            <person name="Konstantinidis K.T."/>
            <person name="Eloe-Fadrosh E.A."/>
            <person name="Kyrpides N.C."/>
            <person name="Woyke T."/>
        </authorList>
    </citation>
    <scope>NUCLEOTIDE SEQUENCE</scope>
    <source>
        <strain evidence="10">GVMAG-M-3300023179-132</strain>
    </source>
</reference>
<accession>A0A6C0E593</accession>
<organism evidence="10">
    <name type="scientific">viral metagenome</name>
    <dbReference type="NCBI Taxonomy" id="1070528"/>
    <lineage>
        <taxon>unclassified sequences</taxon>
        <taxon>metagenomes</taxon>
        <taxon>organismal metagenomes</taxon>
    </lineage>
</organism>
<evidence type="ECO:0000256" key="3">
    <source>
        <dbReference type="ARBA" id="ARBA00022679"/>
    </source>
</evidence>
<keyword evidence="3" id="KW-0808">Transferase</keyword>
<sequence>MQDQAKFYVKDNVSQHEYEIHQYVYNLGIVNVPRIIEYDQFAKQMIMDRVGEMNISDFYGEKAKHIEPELFDRIRAIIQKLYDHNILYIDITGYNFIETDNELWIIDFEHATYNPTKKNKFVEKFLKGFNGWNPEFI</sequence>
<dbReference type="GO" id="GO:0005524">
    <property type="term" value="F:ATP binding"/>
    <property type="evidence" value="ECO:0007669"/>
    <property type="project" value="UniProtKB-KW"/>
</dbReference>
<dbReference type="EC" id="2.7.11.1" evidence="1"/>
<evidence type="ECO:0000256" key="6">
    <source>
        <dbReference type="ARBA" id="ARBA00022840"/>
    </source>
</evidence>
<keyword evidence="6" id="KW-0067">ATP-binding</keyword>
<dbReference type="GO" id="GO:0004674">
    <property type="term" value="F:protein serine/threonine kinase activity"/>
    <property type="evidence" value="ECO:0007669"/>
    <property type="project" value="UniProtKB-KW"/>
</dbReference>
<keyword evidence="2" id="KW-0723">Serine/threonine-protein kinase</keyword>
<feature type="domain" description="RIO-type" evidence="9">
    <location>
        <begin position="9"/>
        <end position="113"/>
    </location>
</feature>
<keyword evidence="4" id="KW-0547">Nucleotide-binding</keyword>
<evidence type="ECO:0000313" key="10">
    <source>
        <dbReference type="EMBL" id="QHT23928.1"/>
    </source>
</evidence>
<protein>
    <recommendedName>
        <fullName evidence="1">non-specific serine/threonine protein kinase</fullName>
        <ecNumber evidence="1">2.7.11.1</ecNumber>
    </recommendedName>
</protein>
<evidence type="ECO:0000256" key="2">
    <source>
        <dbReference type="ARBA" id="ARBA00022527"/>
    </source>
</evidence>
<dbReference type="Pfam" id="PF01163">
    <property type="entry name" value="RIO1"/>
    <property type="match status" value="1"/>
</dbReference>
<dbReference type="SUPFAM" id="SSF56112">
    <property type="entry name" value="Protein kinase-like (PK-like)"/>
    <property type="match status" value="1"/>
</dbReference>
<dbReference type="AlphaFoldDB" id="A0A6C0E593"/>
<proteinExistence type="predicted"/>